<keyword evidence="1" id="KW-1133">Transmembrane helix</keyword>
<evidence type="ECO:0000313" key="3">
    <source>
        <dbReference type="Proteomes" id="UP000202786"/>
    </source>
</evidence>
<dbReference type="GeneID" id="16193923"/>
<accession>R4T744</accession>
<dbReference type="RefSeq" id="YP_008059432.1">
    <property type="nucleotide sequence ID" value="NC_021328.1"/>
</dbReference>
<proteinExistence type="predicted"/>
<evidence type="ECO:0000256" key="1">
    <source>
        <dbReference type="SAM" id="Phobius"/>
    </source>
</evidence>
<keyword evidence="1" id="KW-0472">Membrane</keyword>
<feature type="transmembrane region" description="Helical" evidence="1">
    <location>
        <begin position="52"/>
        <end position="76"/>
    </location>
</feature>
<dbReference type="Proteomes" id="UP000202786">
    <property type="component" value="Segment"/>
</dbReference>
<name>R4T744_9CAUD</name>
<organism evidence="2 3">
    <name type="scientific">Halogranum tailed virus 1</name>
    <dbReference type="NCBI Taxonomy" id="1273749"/>
    <lineage>
        <taxon>Viruses</taxon>
        <taxon>Duplodnaviria</taxon>
        <taxon>Heunggongvirae</taxon>
        <taxon>Uroviricota</taxon>
        <taxon>Caudoviricetes</taxon>
        <taxon>Thumleimavirales</taxon>
        <taxon>Halomagnusviridae</taxon>
        <taxon>Hagravirus</taxon>
        <taxon>Hagravirus capitaneum</taxon>
        <taxon>Hagravirus HGTV1</taxon>
    </lineage>
</organism>
<keyword evidence="3" id="KW-1185">Reference proteome</keyword>
<sequence length="78" mass="7579">MELAKTIVGLAVLVVALALYAISGAVSFGVGAAVIAAAIYFLGIVGIGTAKAVFLAILAVGAVLGVIIGILQAVILTN</sequence>
<dbReference type="EMBL" id="KC292026">
    <property type="protein sequence ID" value="AGM11554.1"/>
    <property type="molecule type" value="Genomic_DNA"/>
</dbReference>
<feature type="transmembrane region" description="Helical" evidence="1">
    <location>
        <begin position="7"/>
        <end position="40"/>
    </location>
</feature>
<reference evidence="2 3" key="1">
    <citation type="submission" date="2012-12" db="EMBL/GenBank/DDBJ databases">
        <authorList>
            <person name="Sencilo A."/>
            <person name="Jacobs-Sera D."/>
            <person name="Russell D.A."/>
            <person name="Ko C."/>
            <person name="Atanasova N."/>
            <person name="Osterlund E."/>
            <person name="Oksanen H.M."/>
            <person name="Bamford D.H."/>
            <person name="Hatfull G.F."/>
            <person name="Roine E."/>
            <person name="Hendrix R.W."/>
        </authorList>
    </citation>
    <scope>NUCLEOTIDE SEQUENCE [LARGE SCALE GENOMIC DNA]</scope>
</reference>
<keyword evidence="1" id="KW-0812">Transmembrane</keyword>
<protein>
    <submittedName>
        <fullName evidence="2">Uncharacterized protein</fullName>
    </submittedName>
</protein>
<dbReference type="KEGG" id="vg:16193923"/>
<gene>
    <name evidence="2" type="primary">257</name>
    <name evidence="2" type="ORF">HGTV1_257</name>
</gene>
<evidence type="ECO:0000313" key="2">
    <source>
        <dbReference type="EMBL" id="AGM11554.1"/>
    </source>
</evidence>